<evidence type="ECO:0000313" key="2">
    <source>
        <dbReference type="Proteomes" id="UP000034799"/>
    </source>
</evidence>
<name>A0A0G0Q741_9BACT</name>
<accession>A0A0G0Q741</accession>
<sequence length="150" mass="17196">MEYQPHKRKPIRLNDLDIKVIETLMVQPWGNVSLQFLAENGVEYESVSQMVSTGLIHLDDETSTCVLDPRVYVAALRDIAKFPHPEAIRSLFVEGIGTDMNRIKEAQRVFYEFGMNVGQGKPIQEMEGYYLEVLKDMKEKIGNDKGKFVE</sequence>
<reference evidence="1 2" key="1">
    <citation type="journal article" date="2015" name="Nature">
        <title>rRNA introns, odd ribosomes, and small enigmatic genomes across a large radiation of phyla.</title>
        <authorList>
            <person name="Brown C.T."/>
            <person name="Hug L.A."/>
            <person name="Thomas B.C."/>
            <person name="Sharon I."/>
            <person name="Castelle C.J."/>
            <person name="Singh A."/>
            <person name="Wilkins M.J."/>
            <person name="Williams K.H."/>
            <person name="Banfield J.F."/>
        </authorList>
    </citation>
    <scope>NUCLEOTIDE SEQUENCE [LARGE SCALE GENOMIC DNA]</scope>
</reference>
<protein>
    <submittedName>
        <fullName evidence="1">Uncharacterized protein</fullName>
    </submittedName>
</protein>
<organism evidence="1 2">
    <name type="scientific">candidate division WS6 bacterium GW2011_GWF2_39_15</name>
    <dbReference type="NCBI Taxonomy" id="1619100"/>
    <lineage>
        <taxon>Bacteria</taxon>
        <taxon>Candidatus Dojkabacteria</taxon>
    </lineage>
</organism>
<dbReference type="AlphaFoldDB" id="A0A0G0Q741"/>
<dbReference type="Proteomes" id="UP000034799">
    <property type="component" value="Unassembled WGS sequence"/>
</dbReference>
<comment type="caution">
    <text evidence="1">The sequence shown here is derived from an EMBL/GenBank/DDBJ whole genome shotgun (WGS) entry which is preliminary data.</text>
</comment>
<dbReference type="STRING" id="1619100.UT34_C0001G0280"/>
<proteinExistence type="predicted"/>
<dbReference type="EMBL" id="LBWK01000001">
    <property type="protein sequence ID" value="KKR06240.1"/>
    <property type="molecule type" value="Genomic_DNA"/>
</dbReference>
<gene>
    <name evidence="1" type="ORF">UT34_C0001G0280</name>
</gene>
<evidence type="ECO:0000313" key="1">
    <source>
        <dbReference type="EMBL" id="KKR06240.1"/>
    </source>
</evidence>